<organism evidence="8 9">
    <name type="scientific">Perkinsus olseni</name>
    <name type="common">Perkinsus atlanticus</name>
    <dbReference type="NCBI Taxonomy" id="32597"/>
    <lineage>
        <taxon>Eukaryota</taxon>
        <taxon>Sar</taxon>
        <taxon>Alveolata</taxon>
        <taxon>Perkinsozoa</taxon>
        <taxon>Perkinsea</taxon>
        <taxon>Perkinsida</taxon>
        <taxon>Perkinsidae</taxon>
        <taxon>Perkinsus</taxon>
    </lineage>
</organism>
<evidence type="ECO:0000256" key="1">
    <source>
        <dbReference type="ARBA" id="ARBA00004141"/>
    </source>
</evidence>
<feature type="transmembrane region" description="Helical" evidence="6">
    <location>
        <begin position="139"/>
        <end position="162"/>
    </location>
</feature>
<keyword evidence="5 6" id="KW-0472">Membrane</keyword>
<dbReference type="SUPFAM" id="SSF103473">
    <property type="entry name" value="MFS general substrate transporter"/>
    <property type="match status" value="2"/>
</dbReference>
<dbReference type="InterPro" id="IPR001958">
    <property type="entry name" value="Tet-R_TetA/multi-R_MdtG-like"/>
</dbReference>
<dbReference type="GO" id="GO:0016020">
    <property type="term" value="C:membrane"/>
    <property type="evidence" value="ECO:0007669"/>
    <property type="project" value="UniProtKB-SubCell"/>
</dbReference>
<comment type="subcellular location">
    <subcellularLocation>
        <location evidence="1">Membrane</location>
        <topology evidence="1">Multi-pass membrane protein</topology>
    </subcellularLocation>
</comment>
<dbReference type="PROSITE" id="PS50850">
    <property type="entry name" value="MFS"/>
    <property type="match status" value="2"/>
</dbReference>
<feature type="transmembrane region" description="Helical" evidence="6">
    <location>
        <begin position="393"/>
        <end position="413"/>
    </location>
</feature>
<feature type="transmembrane region" description="Helical" evidence="6">
    <location>
        <begin position="208"/>
        <end position="228"/>
    </location>
</feature>
<dbReference type="InterPro" id="IPR011701">
    <property type="entry name" value="MFS"/>
</dbReference>
<dbReference type="EMBL" id="JABANP010000003">
    <property type="protein sequence ID" value="KAF4697426.1"/>
    <property type="molecule type" value="Genomic_DNA"/>
</dbReference>
<evidence type="ECO:0000256" key="3">
    <source>
        <dbReference type="ARBA" id="ARBA00022692"/>
    </source>
</evidence>
<feature type="transmembrane region" description="Helical" evidence="6">
    <location>
        <begin position="54"/>
        <end position="76"/>
    </location>
</feature>
<feature type="transmembrane region" description="Helical" evidence="6">
    <location>
        <begin position="514"/>
        <end position="532"/>
    </location>
</feature>
<feature type="domain" description="Major facilitator superfamily (MFS) profile" evidence="7">
    <location>
        <begin position="1"/>
        <end position="323"/>
    </location>
</feature>
<keyword evidence="4 6" id="KW-1133">Transmembrane helix</keyword>
<dbReference type="GO" id="GO:0022857">
    <property type="term" value="F:transmembrane transporter activity"/>
    <property type="evidence" value="ECO:0007669"/>
    <property type="project" value="InterPro"/>
</dbReference>
<evidence type="ECO:0000256" key="4">
    <source>
        <dbReference type="ARBA" id="ARBA00022989"/>
    </source>
</evidence>
<dbReference type="Gene3D" id="1.20.1250.20">
    <property type="entry name" value="MFS general substrate transporter like domains"/>
    <property type="match status" value="2"/>
</dbReference>
<feature type="transmembrane region" description="Helical" evidence="6">
    <location>
        <begin position="299"/>
        <end position="319"/>
    </location>
</feature>
<protein>
    <recommendedName>
        <fullName evidence="7">Major facilitator superfamily (MFS) profile domain-containing protein</fullName>
    </recommendedName>
</protein>
<dbReference type="PANTHER" id="PTHR23504">
    <property type="entry name" value="MAJOR FACILITATOR SUPERFAMILY DOMAIN-CONTAINING PROTEIN 10"/>
    <property type="match status" value="1"/>
</dbReference>
<dbReference type="PROSITE" id="PS00216">
    <property type="entry name" value="SUGAR_TRANSPORT_1"/>
    <property type="match status" value="1"/>
</dbReference>
<feature type="transmembrane region" description="Helical" evidence="6">
    <location>
        <begin position="82"/>
        <end position="103"/>
    </location>
</feature>
<accession>A0A7J6PNX3</accession>
<feature type="transmembrane region" description="Helical" evidence="6">
    <location>
        <begin position="483"/>
        <end position="508"/>
    </location>
</feature>
<dbReference type="PANTHER" id="PTHR23504:SF15">
    <property type="entry name" value="MAJOR FACILITATOR SUPERFAMILY (MFS) PROFILE DOMAIN-CONTAINING PROTEIN"/>
    <property type="match status" value="1"/>
</dbReference>
<keyword evidence="3 6" id="KW-0812">Transmembrane</keyword>
<comment type="caution">
    <text evidence="8">The sequence shown here is derived from an EMBL/GenBank/DDBJ whole genome shotgun (WGS) entry which is preliminary data.</text>
</comment>
<sequence>MFGIAVAYTCQGLTRDYWWFVFYRFVTGLAGGGRPVAMAYATDTVRDPKRRTSILGFINMIAGLCFGAGPAIGGLFSSFGLSAPFFVAAAAATVTFALLYIYLPETHHKCRAYEVATRSPGGTLREPLLHEPSPARVDWVAFILLYSTSCIAVISTTVYFIIAPLVFRDVFNLDPLTASVTYLGDGVTIISGTYVLIYFCNTPEYTSAVVTTFAILINAIGAGLFMLFLNSIGLYLLVKWVVFGTTMSIFYAGWPNIVADLAPKSRIGELMGYMTLSQGVGRLVATAAAGPLYDMDVHVPFTTTACGCLVASMLSWCMYCRAYRNVAAVSSHISMATRIQESSVRGGFHIALVCVVVLIDHLGMTMALNIIPILVDPSSPAHLKGCETLSRGAAYSICMLSYAVGMTFSPAAMGKLSDKLGRRPLLLASMSIITLAYVLQAITYSFWWFVAFRILNGLAGGGRPVAMAYVADTVRVPSKQRAYLGYMNMIPGLCMAAGPGVGGVLSILGLRAPFYTVAVVAAAVTVLIYVDLPESNGRRGLTPDVKSPLIQPEALPVEVVPWRAFSLLYFTAMMSGFNNSVVSVATPLVPQEQLQYESRGSWCHVPRRWLYDHPRLLPLCLLEQSRWLQCQCCGGGLDNYLRPYQPFVTLNIRLPLALSLYQVGAAGSHHLLSLQCTAGHRGCFWRRKLEKAR</sequence>
<evidence type="ECO:0000259" key="7">
    <source>
        <dbReference type="PROSITE" id="PS50850"/>
    </source>
</evidence>
<feature type="transmembrane region" description="Helical" evidence="6">
    <location>
        <begin position="182"/>
        <end position="201"/>
    </location>
</feature>
<evidence type="ECO:0000256" key="5">
    <source>
        <dbReference type="ARBA" id="ARBA00023136"/>
    </source>
</evidence>
<dbReference type="OrthoDB" id="440882at2759"/>
<dbReference type="PRINTS" id="PR01035">
    <property type="entry name" value="TCRTETA"/>
</dbReference>
<dbReference type="InterPro" id="IPR005829">
    <property type="entry name" value="Sugar_transporter_CS"/>
</dbReference>
<reference evidence="8 9" key="1">
    <citation type="submission" date="2020-04" db="EMBL/GenBank/DDBJ databases">
        <title>Perkinsus olseni comparative genomics.</title>
        <authorList>
            <person name="Bogema D.R."/>
        </authorList>
    </citation>
    <scope>NUCLEOTIDE SEQUENCE [LARGE SCALE GENOMIC DNA]</scope>
    <source>
        <strain evidence="8">00978-12</strain>
    </source>
</reference>
<feature type="transmembrane region" description="Helical" evidence="6">
    <location>
        <begin position="270"/>
        <end position="293"/>
    </location>
</feature>
<evidence type="ECO:0000313" key="9">
    <source>
        <dbReference type="Proteomes" id="UP000541610"/>
    </source>
</evidence>
<dbReference type="InterPro" id="IPR036259">
    <property type="entry name" value="MFS_trans_sf"/>
</dbReference>
<dbReference type="Pfam" id="PF07690">
    <property type="entry name" value="MFS_1"/>
    <property type="match status" value="2"/>
</dbReference>
<evidence type="ECO:0000256" key="2">
    <source>
        <dbReference type="ARBA" id="ARBA00022448"/>
    </source>
</evidence>
<feature type="domain" description="Major facilitator superfamily (MFS) profile" evidence="7">
    <location>
        <begin position="349"/>
        <end position="693"/>
    </location>
</feature>
<feature type="transmembrane region" description="Helical" evidence="6">
    <location>
        <begin position="234"/>
        <end position="258"/>
    </location>
</feature>
<feature type="transmembrane region" description="Helical" evidence="6">
    <location>
        <begin position="348"/>
        <end position="373"/>
    </location>
</feature>
<dbReference type="InterPro" id="IPR020846">
    <property type="entry name" value="MFS_dom"/>
</dbReference>
<gene>
    <name evidence="8" type="ORF">FOZ60_007512</name>
</gene>
<evidence type="ECO:0000313" key="8">
    <source>
        <dbReference type="EMBL" id="KAF4697426.1"/>
    </source>
</evidence>
<dbReference type="Proteomes" id="UP000541610">
    <property type="component" value="Unassembled WGS sequence"/>
</dbReference>
<name>A0A7J6PNX3_PEROL</name>
<feature type="transmembrane region" description="Helical" evidence="6">
    <location>
        <begin position="454"/>
        <end position="471"/>
    </location>
</feature>
<feature type="transmembrane region" description="Helical" evidence="6">
    <location>
        <begin position="21"/>
        <end position="42"/>
    </location>
</feature>
<feature type="transmembrane region" description="Helical" evidence="6">
    <location>
        <begin position="425"/>
        <end position="448"/>
    </location>
</feature>
<keyword evidence="2" id="KW-0813">Transport</keyword>
<evidence type="ECO:0000256" key="6">
    <source>
        <dbReference type="SAM" id="Phobius"/>
    </source>
</evidence>
<dbReference type="AlphaFoldDB" id="A0A7J6PNX3"/>
<proteinExistence type="predicted"/>